<dbReference type="AlphaFoldDB" id="A0A367ZLP9"/>
<sequence>MNIHSNGLWARSVLAMVVVSLVTVVACYGQNLQEVLKLRGLRNSSGTTQVNLPQSESGSPVSLIGTAPGALGLRRNNNGGATLAAEWRFDQEAYFDALAAGNYQKAYALIAKWEAIAKERFQDFKQATGYAGDQQAAMAFFAKCRSDVAWEEAGGMSSEIWKRDVDRYTRHLNSGSYGMARAIAQKWYRLASNNFEEWKKISGFVGTREEMEAFFRKIFADIDAQAGQVNVVGQGPGSSLGKNQTGVGPVGPSMPPSPPSNIGTGSQRVKVQDYYLEWKKDSEDFLDALAVGEFRQAKALVEKWLGYVKNDFEAVKKALNYQGSKEMFLSYLEKLLADVRFEESGGMTAEAWNRDVNRYSKHLDWGNFARARRIATKWRDLARKDFETWKKITGFQGSRADMEKWFEDIFRDIDARENQKKGGAGGAGAASTSEASSASTQPGTGQVNAPAGALAGQGSGTGSAANQNGSMSSDDGQAQSPSGSQVEGATVTPGEQGSSETPEDLLH</sequence>
<feature type="region of interest" description="Disordered" evidence="1">
    <location>
        <begin position="418"/>
        <end position="507"/>
    </location>
</feature>
<organism evidence="2 3">
    <name type="scientific">Candidatus Ozemobacter sibiricus</name>
    <dbReference type="NCBI Taxonomy" id="2268124"/>
    <lineage>
        <taxon>Bacteria</taxon>
        <taxon>Candidatus Ozemobacteria</taxon>
        <taxon>Candidatus Ozemobacterales</taxon>
        <taxon>Candidatus Ozemobacteraceae</taxon>
        <taxon>Candidatus Ozemobacter</taxon>
    </lineage>
</organism>
<gene>
    <name evidence="2" type="ORF">OZSIB_0511</name>
</gene>
<reference evidence="2 3" key="1">
    <citation type="submission" date="2018-05" db="EMBL/GenBank/DDBJ databases">
        <title>A metagenomic window into the 2 km-deep terrestrial subsurface aquifer revealed taxonomically and functionally diverse microbial community comprising novel uncultured bacterial lineages.</title>
        <authorList>
            <person name="Kadnikov V.V."/>
            <person name="Mardanov A.V."/>
            <person name="Beletsky A.V."/>
            <person name="Banks D."/>
            <person name="Pimenov N.V."/>
            <person name="Frank Y.A."/>
            <person name="Karnachuk O.V."/>
            <person name="Ravin N.V."/>
        </authorList>
    </citation>
    <scope>NUCLEOTIDE SEQUENCE [LARGE SCALE GENOMIC DNA]</scope>
    <source>
        <strain evidence="2">BY5</strain>
    </source>
</reference>
<dbReference type="Proteomes" id="UP000252355">
    <property type="component" value="Unassembled WGS sequence"/>
</dbReference>
<proteinExistence type="predicted"/>
<accession>A0A367ZLP9</accession>
<evidence type="ECO:0000313" key="3">
    <source>
        <dbReference type="Proteomes" id="UP000252355"/>
    </source>
</evidence>
<protein>
    <submittedName>
        <fullName evidence="2">Uncharacterized protein</fullName>
    </submittedName>
</protein>
<name>A0A367ZLP9_9BACT</name>
<evidence type="ECO:0000313" key="2">
    <source>
        <dbReference type="EMBL" id="RCK78960.1"/>
    </source>
</evidence>
<evidence type="ECO:0000256" key="1">
    <source>
        <dbReference type="SAM" id="MobiDB-lite"/>
    </source>
</evidence>
<comment type="caution">
    <text evidence="2">The sequence shown here is derived from an EMBL/GenBank/DDBJ whole genome shotgun (WGS) entry which is preliminary data.</text>
</comment>
<feature type="compositionally biased region" description="Low complexity" evidence="1">
    <location>
        <begin position="429"/>
        <end position="440"/>
    </location>
</feature>
<dbReference type="EMBL" id="QOQW01000017">
    <property type="protein sequence ID" value="RCK78960.1"/>
    <property type="molecule type" value="Genomic_DNA"/>
</dbReference>
<feature type="compositionally biased region" description="Polar residues" evidence="1">
    <location>
        <begin position="462"/>
        <end position="500"/>
    </location>
</feature>